<protein>
    <submittedName>
        <fullName evidence="1">Uncharacterized protein</fullName>
    </submittedName>
</protein>
<reference evidence="1 2" key="1">
    <citation type="journal article" date="2023" name="Plants (Basel)">
        <title>Bridging the Gap: Combining Genomics and Transcriptomics Approaches to Understand Stylosanthes scabra, an Orphan Legume from the Brazilian Caatinga.</title>
        <authorList>
            <person name="Ferreira-Neto J.R.C."/>
            <person name="da Silva M.D."/>
            <person name="Binneck E."/>
            <person name="de Melo N.F."/>
            <person name="da Silva R.H."/>
            <person name="de Melo A.L.T.M."/>
            <person name="Pandolfi V."/>
            <person name="Bustamante F.O."/>
            <person name="Brasileiro-Vidal A.C."/>
            <person name="Benko-Iseppon A.M."/>
        </authorList>
    </citation>
    <scope>NUCLEOTIDE SEQUENCE [LARGE SCALE GENOMIC DNA]</scope>
    <source>
        <tissue evidence="1">Leaves</tissue>
    </source>
</reference>
<accession>A0ABU6UW76</accession>
<gene>
    <name evidence="1" type="ORF">PIB30_100955</name>
</gene>
<dbReference type="EMBL" id="JASCZI010123716">
    <property type="protein sequence ID" value="MED6165586.1"/>
    <property type="molecule type" value="Genomic_DNA"/>
</dbReference>
<dbReference type="Proteomes" id="UP001341840">
    <property type="component" value="Unassembled WGS sequence"/>
</dbReference>
<keyword evidence="2" id="KW-1185">Reference proteome</keyword>
<comment type="caution">
    <text evidence="1">The sequence shown here is derived from an EMBL/GenBank/DDBJ whole genome shotgun (WGS) entry which is preliminary data.</text>
</comment>
<name>A0ABU6UW76_9FABA</name>
<sequence>MDCVLGIKLANGEEFYVASASGQKTPVSDLFLLMAFMEALNWGVEELEFYGISRSHRVFLLTSSVQVNLSSSSSIGISLDHEISHGAVSVEELREYSAAFILRRSL</sequence>
<evidence type="ECO:0000313" key="1">
    <source>
        <dbReference type="EMBL" id="MED6165586.1"/>
    </source>
</evidence>
<organism evidence="1 2">
    <name type="scientific">Stylosanthes scabra</name>
    <dbReference type="NCBI Taxonomy" id="79078"/>
    <lineage>
        <taxon>Eukaryota</taxon>
        <taxon>Viridiplantae</taxon>
        <taxon>Streptophyta</taxon>
        <taxon>Embryophyta</taxon>
        <taxon>Tracheophyta</taxon>
        <taxon>Spermatophyta</taxon>
        <taxon>Magnoliopsida</taxon>
        <taxon>eudicotyledons</taxon>
        <taxon>Gunneridae</taxon>
        <taxon>Pentapetalae</taxon>
        <taxon>rosids</taxon>
        <taxon>fabids</taxon>
        <taxon>Fabales</taxon>
        <taxon>Fabaceae</taxon>
        <taxon>Papilionoideae</taxon>
        <taxon>50 kb inversion clade</taxon>
        <taxon>dalbergioids sensu lato</taxon>
        <taxon>Dalbergieae</taxon>
        <taxon>Pterocarpus clade</taxon>
        <taxon>Stylosanthes</taxon>
    </lineage>
</organism>
<proteinExistence type="predicted"/>
<evidence type="ECO:0000313" key="2">
    <source>
        <dbReference type="Proteomes" id="UP001341840"/>
    </source>
</evidence>